<dbReference type="EMBL" id="BSNF01000008">
    <property type="protein sequence ID" value="GLQ07155.1"/>
    <property type="molecule type" value="Genomic_DNA"/>
</dbReference>
<sequence length="78" mass="8989">MLFKRKQVISNVDCGDVFYRRMQLSGREEARVLYVSDDGQGIPHVHYEGTLLSCGKKDPQGHRVLALDVFRRNFQVAH</sequence>
<name>A0ABQ5U4S0_9PROT</name>
<proteinExistence type="predicted"/>
<gene>
    <name evidence="1" type="ORF">GCM10007924_23760</name>
</gene>
<protein>
    <submittedName>
        <fullName evidence="1">Uncharacterized protein</fullName>
    </submittedName>
</protein>
<reference evidence="1" key="1">
    <citation type="journal article" date="2014" name="Int. J. Syst. Evol. Microbiol.">
        <title>Complete genome of a new Firmicutes species belonging to the dominant human colonic microbiota ('Ruminococcus bicirculans') reveals two chromosomes and a selective capacity to utilize plant glucans.</title>
        <authorList>
            <consortium name="NISC Comparative Sequencing Program"/>
            <person name="Wegmann U."/>
            <person name="Louis P."/>
            <person name="Goesmann A."/>
            <person name="Henrissat B."/>
            <person name="Duncan S.H."/>
            <person name="Flint H.J."/>
        </authorList>
    </citation>
    <scope>NUCLEOTIDE SEQUENCE</scope>
    <source>
        <strain evidence="1">NBRC 103408</strain>
    </source>
</reference>
<evidence type="ECO:0000313" key="1">
    <source>
        <dbReference type="EMBL" id="GLQ07155.1"/>
    </source>
</evidence>
<evidence type="ECO:0000313" key="2">
    <source>
        <dbReference type="Proteomes" id="UP001161409"/>
    </source>
</evidence>
<reference evidence="1" key="2">
    <citation type="submission" date="2023-01" db="EMBL/GenBank/DDBJ databases">
        <title>Draft genome sequence of Sneathiella chinensis strain NBRC 103408.</title>
        <authorList>
            <person name="Sun Q."/>
            <person name="Mori K."/>
        </authorList>
    </citation>
    <scope>NUCLEOTIDE SEQUENCE</scope>
    <source>
        <strain evidence="1">NBRC 103408</strain>
    </source>
</reference>
<dbReference type="Proteomes" id="UP001161409">
    <property type="component" value="Unassembled WGS sequence"/>
</dbReference>
<comment type="caution">
    <text evidence="1">The sequence shown here is derived from an EMBL/GenBank/DDBJ whole genome shotgun (WGS) entry which is preliminary data.</text>
</comment>
<dbReference type="RefSeq" id="WP_169561221.1">
    <property type="nucleotide sequence ID" value="NZ_BSNF01000008.1"/>
</dbReference>
<accession>A0ABQ5U4S0</accession>
<keyword evidence="2" id="KW-1185">Reference proteome</keyword>
<organism evidence="1 2">
    <name type="scientific">Sneathiella chinensis</name>
    <dbReference type="NCBI Taxonomy" id="349750"/>
    <lineage>
        <taxon>Bacteria</taxon>
        <taxon>Pseudomonadati</taxon>
        <taxon>Pseudomonadota</taxon>
        <taxon>Alphaproteobacteria</taxon>
        <taxon>Sneathiellales</taxon>
        <taxon>Sneathiellaceae</taxon>
        <taxon>Sneathiella</taxon>
    </lineage>
</organism>